<evidence type="ECO:0000256" key="6">
    <source>
        <dbReference type="ARBA" id="ARBA00023157"/>
    </source>
</evidence>
<accession>A0A8C4F555</accession>
<keyword evidence="6" id="KW-1015">Disulfide bond</keyword>
<dbReference type="Pfam" id="PF08742">
    <property type="entry name" value="C8"/>
    <property type="match status" value="4"/>
</dbReference>
<dbReference type="Pfam" id="PF00094">
    <property type="entry name" value="VWD"/>
    <property type="match status" value="4"/>
</dbReference>
<keyword evidence="3" id="KW-0732">Signal</keyword>
<feature type="domain" description="VWFD" evidence="8">
    <location>
        <begin position="481"/>
        <end position="653"/>
    </location>
</feature>
<sequence length="1548" mass="168027">CPANSHYELCGSDCGHTCASSINASCGQVCSEGCFCDEGFVRSGTGCVPVESCGCEHDGSYYKDGESFWTEGCSQRCECHAPNDLRCSAASCTPAQECAIRDGRLGCFLYDLTTCTVWGDPHYITFDHKAYDFQGTCRYVVATLCNDTDGLHPFSVEAKNERWSRSTVSVITVVFPMLKVNGVTKNVPVFLNGSDVSVYASGSFTYISANFGLIVKYNGLYELTISVPSSYRGKTCGLCGNFNGNPNDEFRIPSGMMVTTPDEFGTAWKVAGSDTCSDGCGSSCQQCTNELHARAQCEVIQAADGPLRFCHEHVDPARYFKSCVFDVCVLGDDFLCGAIQTYVSACQSANGRIYPWRQNTTCRPECPANSHYELCGSDCGHTCASSINASCGQVCSEGCFCDEGFVRSGTGCVPVESCGCEHDGSYYKVRPDPVNTLYKGCSQRCECHAPNDLRCSAASCTPAQECAIRDGRLGCFLYDLTTCTVWGDPHYITFDHKAYDFQGTCRYVVATLCNDTDGLHPFSVEAKNERWSRSTVSVIAEVFVNVLGNQVHMSRGRNVTKNVPVFLNGSDVSVYASGSFTYISANFGLIVKYNGLYELTISVPSSYRGKTCGLCGNFNGNPNDEFRIPSGMMVTTPDEFGTAWKVAGSDTCSDGCGSSCQQCTNELHARAQCEVIQAADGPLRFCHEHVDPARYFKSCVFDVCVLGDDFLCGAIQTYVSACQSANGRIYPWRQNTTCRPECPANSHYELCGSDCGHTCASSMNASCGQVCSEGCFCDEGFVRSGTGCVPVESCGCEHDGSYYKDGESFWTEGCSQQCECHAPNDLRCSAASCTPAQECAIRDGRLGCFLYDLTTCTVWGDPHYITFDHKAYDFQGTCRYVVATLCNDTDGLHPFSVEAKNERWSRSTTVVFPMLKVNGVTKNVPVFLNGSDVSVYASGSFTYISANFGLIVKYNGLYELTISVPSSYRGKTCGLCGNFNGNPNDEFRIPSGMMVTTPDEFGTAWKVAGSDTCSDGCGSSCQQCTNDLHARAQCEVIQAADGPLRFCHEHVDPARYFKSCVFDVCVLGDDFLCGAIQTYVSACQSANGRIYPWRQNTTCRPECPANSHYELCGSDCGHTCASSINASCGQVCSEGCFCDEGFVRSGTGCVPVESCGCEHDGSYYKDGESFWTEGCSQRCECHAPNDLRCSAASCTPAQECAIRDGRLGCFLYDLTTCTVWGDPHYITFDHKAYDFQGTCRYVVATLCNDTDGLHPFSVEAKNERWSRSTVSVITVVFPMLKVNGVTKNVPVFLNGSDVSVYASGSFTYISANFGLIVKYNGLYELTISVPSSYRGKTCGLCGNFNGNPDDEFRIPSGMMVTTPDEFGTAWKVAGSDTCSDGCGSSCQQCTNELHARAQCEVIQAADGPLRFCHEHVDPARYFKSCVFDVCVLGDDFLCGAIQTYVSACQSANGRIYPWRQNTTCRPECPANSHYELCGSDCGHTCASSMNASCGQVCSEGCFCDEGFVRSGTGCVPVESCGCEHDGSYYKVRPDPVNTLYSCKKQHFQ</sequence>
<keyword evidence="4" id="KW-0677">Repeat</keyword>
<dbReference type="GeneTree" id="ENSGT00950000183155"/>
<dbReference type="PROSITE" id="PS51233">
    <property type="entry name" value="VWFD"/>
    <property type="match status" value="4"/>
</dbReference>
<evidence type="ECO:0000256" key="5">
    <source>
        <dbReference type="ARBA" id="ARBA00023136"/>
    </source>
</evidence>
<protein>
    <recommendedName>
        <fullName evidence="8">VWFD domain-containing protein</fullName>
    </recommendedName>
</protein>
<evidence type="ECO:0000256" key="1">
    <source>
        <dbReference type="ARBA" id="ARBA00004236"/>
    </source>
</evidence>
<evidence type="ECO:0000256" key="2">
    <source>
        <dbReference type="ARBA" id="ARBA00022475"/>
    </source>
</evidence>
<dbReference type="Pfam" id="PF12714">
    <property type="entry name" value="TILa"/>
    <property type="match status" value="3"/>
</dbReference>
<dbReference type="SMART" id="SM00832">
    <property type="entry name" value="C8"/>
    <property type="match status" value="4"/>
</dbReference>
<dbReference type="InterPro" id="IPR002919">
    <property type="entry name" value="TIL_dom"/>
</dbReference>
<dbReference type="PANTHER" id="PTHR46160">
    <property type="entry name" value="ALPHA-TECTORIN-RELATED"/>
    <property type="match status" value="1"/>
</dbReference>
<keyword evidence="7" id="KW-0325">Glycoprotein</keyword>
<dbReference type="Gene3D" id="2.10.25.10">
    <property type="entry name" value="Laminin"/>
    <property type="match status" value="5"/>
</dbReference>
<evidence type="ECO:0000256" key="4">
    <source>
        <dbReference type="ARBA" id="ARBA00022737"/>
    </source>
</evidence>
<feature type="domain" description="VWFD" evidence="8">
    <location>
        <begin position="854"/>
        <end position="1014"/>
    </location>
</feature>
<evidence type="ECO:0000313" key="9">
    <source>
        <dbReference type="Ensembl" id="ENSDLAP00005028907.2"/>
    </source>
</evidence>
<reference evidence="9" key="1">
    <citation type="submission" date="2025-08" db="UniProtKB">
        <authorList>
            <consortium name="Ensembl"/>
        </authorList>
    </citation>
    <scope>IDENTIFICATION</scope>
</reference>
<dbReference type="GO" id="GO:0005886">
    <property type="term" value="C:plasma membrane"/>
    <property type="evidence" value="ECO:0007669"/>
    <property type="project" value="UniProtKB-SubCell"/>
</dbReference>
<dbReference type="Pfam" id="PF01826">
    <property type="entry name" value="TIL"/>
    <property type="match status" value="5"/>
</dbReference>
<dbReference type="InterPro" id="IPR025615">
    <property type="entry name" value="TILa_dom"/>
</dbReference>
<keyword evidence="2" id="KW-1003">Cell membrane</keyword>
<name>A0A8C4F555_DICLA</name>
<dbReference type="PANTHER" id="PTHR46160:SF9">
    <property type="entry name" value="PROTEIN PRY2-RELATED"/>
    <property type="match status" value="1"/>
</dbReference>
<dbReference type="FunFam" id="2.10.25.10:FF:000055">
    <property type="entry name" value="alpha-tectorin isoform X1"/>
    <property type="match status" value="4"/>
</dbReference>
<evidence type="ECO:0000256" key="7">
    <source>
        <dbReference type="ARBA" id="ARBA00023180"/>
    </source>
</evidence>
<dbReference type="SUPFAM" id="SSF57567">
    <property type="entry name" value="Serine protease inhibitors"/>
    <property type="match status" value="5"/>
</dbReference>
<comment type="subcellular location">
    <subcellularLocation>
        <location evidence="1">Cell membrane</location>
    </subcellularLocation>
</comment>
<dbReference type="InterPro" id="IPR052749">
    <property type="entry name" value="Alpha-tectorin"/>
</dbReference>
<evidence type="ECO:0000259" key="8">
    <source>
        <dbReference type="PROSITE" id="PS51233"/>
    </source>
</evidence>
<dbReference type="InterPro" id="IPR036084">
    <property type="entry name" value="Ser_inhib-like_sf"/>
</dbReference>
<dbReference type="CDD" id="cd19941">
    <property type="entry name" value="TIL"/>
    <property type="match status" value="5"/>
</dbReference>
<evidence type="ECO:0000313" key="10">
    <source>
        <dbReference type="Proteomes" id="UP000694389"/>
    </source>
</evidence>
<reference evidence="9" key="2">
    <citation type="submission" date="2025-09" db="UniProtKB">
        <authorList>
            <consortium name="Ensembl"/>
        </authorList>
    </citation>
    <scope>IDENTIFICATION</scope>
</reference>
<dbReference type="SMART" id="SM00215">
    <property type="entry name" value="VWC_out"/>
    <property type="match status" value="3"/>
</dbReference>
<keyword evidence="5" id="KW-0472">Membrane</keyword>
<proteinExistence type="predicted"/>
<feature type="domain" description="VWFD" evidence="8">
    <location>
        <begin position="1215"/>
        <end position="1379"/>
    </location>
</feature>
<feature type="domain" description="VWFD" evidence="8">
    <location>
        <begin position="113"/>
        <end position="277"/>
    </location>
</feature>
<dbReference type="SMART" id="SM00216">
    <property type="entry name" value="VWD"/>
    <property type="match status" value="4"/>
</dbReference>
<dbReference type="InterPro" id="IPR001846">
    <property type="entry name" value="VWF_type-D"/>
</dbReference>
<dbReference type="Proteomes" id="UP000694389">
    <property type="component" value="Unassembled WGS sequence"/>
</dbReference>
<dbReference type="InterPro" id="IPR014853">
    <property type="entry name" value="VWF/SSPO/ZAN-like_Cys-rich_dom"/>
</dbReference>
<keyword evidence="10" id="KW-1185">Reference proteome</keyword>
<organism evidence="9 10">
    <name type="scientific">Dicentrarchus labrax</name>
    <name type="common">European seabass</name>
    <name type="synonym">Morone labrax</name>
    <dbReference type="NCBI Taxonomy" id="13489"/>
    <lineage>
        <taxon>Eukaryota</taxon>
        <taxon>Metazoa</taxon>
        <taxon>Chordata</taxon>
        <taxon>Craniata</taxon>
        <taxon>Vertebrata</taxon>
        <taxon>Euteleostomi</taxon>
        <taxon>Actinopterygii</taxon>
        <taxon>Neopterygii</taxon>
        <taxon>Teleostei</taxon>
        <taxon>Neoteleostei</taxon>
        <taxon>Acanthomorphata</taxon>
        <taxon>Eupercaria</taxon>
        <taxon>Moronidae</taxon>
        <taxon>Dicentrarchus</taxon>
    </lineage>
</organism>
<evidence type="ECO:0000256" key="3">
    <source>
        <dbReference type="ARBA" id="ARBA00022729"/>
    </source>
</evidence>
<dbReference type="InterPro" id="IPR001007">
    <property type="entry name" value="VWF_dom"/>
</dbReference>
<dbReference type="Ensembl" id="ENSDLAT00005030845.2">
    <property type="protein sequence ID" value="ENSDLAP00005028907.2"/>
    <property type="gene ID" value="ENSDLAG00005013022.2"/>
</dbReference>